<reference evidence="2" key="1">
    <citation type="submission" date="2015-09" db="EMBL/GenBank/DDBJ databases">
        <authorList>
            <person name="Rodrigo-Torres Lidia"/>
            <person name="Arahal R.David."/>
        </authorList>
    </citation>
    <scope>NUCLEOTIDE SEQUENCE [LARGE SCALE GENOMIC DNA]</scope>
    <source>
        <strain evidence="2">CECT 7735</strain>
    </source>
</reference>
<dbReference type="STRING" id="1715693.PH7735_02613"/>
<dbReference type="GeneID" id="83881624"/>
<dbReference type="EMBL" id="CYTW01000002">
    <property type="protein sequence ID" value="CUK02564.1"/>
    <property type="molecule type" value="Genomic_DNA"/>
</dbReference>
<gene>
    <name evidence="1" type="ORF">PH7735_02613</name>
</gene>
<dbReference type="Pfam" id="PF11927">
    <property type="entry name" value="HODM_asu-like"/>
    <property type="match status" value="1"/>
</dbReference>
<protein>
    <recommendedName>
        <fullName evidence="3">DUF3445 domain-containing protein</fullName>
    </recommendedName>
</protein>
<name>A0A0N7M9R5_9RHOB</name>
<proteinExistence type="predicted"/>
<organism evidence="1 2">
    <name type="scientific">Shimia thalassica</name>
    <dbReference type="NCBI Taxonomy" id="1715693"/>
    <lineage>
        <taxon>Bacteria</taxon>
        <taxon>Pseudomonadati</taxon>
        <taxon>Pseudomonadota</taxon>
        <taxon>Alphaproteobacteria</taxon>
        <taxon>Rhodobacterales</taxon>
        <taxon>Roseobacteraceae</taxon>
    </lineage>
</organism>
<accession>A0A0N7M9R5</accession>
<evidence type="ECO:0000313" key="2">
    <source>
        <dbReference type="Proteomes" id="UP000051870"/>
    </source>
</evidence>
<keyword evidence="2" id="KW-1185">Reference proteome</keyword>
<sequence length="253" mass="28705">MTEILQRSIPYDAFEDKRLPGIAPLDMADWLIVDDAYAGQMARREDLLAQSRNSVLALDDSAFEAAQELLDLALARLLSGYNNDFVREGDAVKCPDERVVELDYSDPFGTLGRLTQEDFCLMGKRGEEHVLLGAVLCFPASWKLSEKFMQPLIGIHIPVEPYTEDIAKRVQRLFDGVRSDRPLWRFNALWYEDPELHQPRSASEPRRVGAGSDEGPYFRSEKQSILKLPKSGMAVFSIHTFVVKREDMRAAQP</sequence>
<evidence type="ECO:0000313" key="1">
    <source>
        <dbReference type="EMBL" id="CUK02564.1"/>
    </source>
</evidence>
<dbReference type="Proteomes" id="UP000051870">
    <property type="component" value="Unassembled WGS sequence"/>
</dbReference>
<evidence type="ECO:0008006" key="3">
    <source>
        <dbReference type="Google" id="ProtNLM"/>
    </source>
</evidence>
<dbReference type="RefSeq" id="WP_058311762.1">
    <property type="nucleotide sequence ID" value="NZ_CYTW01000002.1"/>
</dbReference>
<dbReference type="AlphaFoldDB" id="A0A0N7M9R5"/>
<dbReference type="InterPro" id="IPR021848">
    <property type="entry name" value="HODM_asu-like"/>
</dbReference>